<dbReference type="EMBL" id="CP020660">
    <property type="protein sequence ID" value="ATF09133.1"/>
    <property type="molecule type" value="Genomic_DNA"/>
</dbReference>
<evidence type="ECO:0000313" key="1">
    <source>
        <dbReference type="EMBL" id="ATF09133.1"/>
    </source>
</evidence>
<name>A0A291B819_9GAMM</name>
<proteinExistence type="predicted"/>
<dbReference type="KEGG" id="elux:BTN50_0611"/>
<dbReference type="Proteomes" id="UP000218160">
    <property type="component" value="Chromosome 1"/>
</dbReference>
<protein>
    <submittedName>
        <fullName evidence="1">Uncharacterized protein</fullName>
    </submittedName>
</protein>
<gene>
    <name evidence="1" type="ORF">BTN50_0611</name>
</gene>
<sequence length="38" mass="4287">MRIFNASKNLQKFSNYASSLLNCRCYALIICASTSEPK</sequence>
<evidence type="ECO:0000313" key="2">
    <source>
        <dbReference type="Proteomes" id="UP000218160"/>
    </source>
</evidence>
<organism evidence="1 2">
    <name type="scientific">Candidatus Enterovibrio altilux</name>
    <dbReference type="NCBI Taxonomy" id="1927128"/>
    <lineage>
        <taxon>Bacteria</taxon>
        <taxon>Pseudomonadati</taxon>
        <taxon>Pseudomonadota</taxon>
        <taxon>Gammaproteobacteria</taxon>
        <taxon>Vibrionales</taxon>
        <taxon>Vibrionaceae</taxon>
        <taxon>Enterovibrio</taxon>
    </lineage>
</organism>
<dbReference type="AlphaFoldDB" id="A0A291B819"/>
<reference evidence="2" key="1">
    <citation type="submission" date="2017-04" db="EMBL/GenBank/DDBJ databases">
        <title>Genome evolution of the luminous symbionts of deep sea anglerfish.</title>
        <authorList>
            <person name="Hendry T.A."/>
        </authorList>
    </citation>
    <scope>NUCLEOTIDE SEQUENCE [LARGE SCALE GENOMIC DNA]</scope>
</reference>
<accession>A0A291B819</accession>
<keyword evidence="2" id="KW-1185">Reference proteome</keyword>